<reference evidence="2 3" key="1">
    <citation type="submission" date="2016-07" db="EMBL/GenBank/DDBJ databases">
        <title>Draft genome of the white-rot fungus Obba rivulosa 3A-2.</title>
        <authorList>
            <consortium name="DOE Joint Genome Institute"/>
            <person name="Miettinen O."/>
            <person name="Riley R."/>
            <person name="Acob R."/>
            <person name="Barry K."/>
            <person name="Cullen D."/>
            <person name="De Vries R."/>
            <person name="Hainaut M."/>
            <person name="Hatakka A."/>
            <person name="Henrissat B."/>
            <person name="Hilden K."/>
            <person name="Kuo R."/>
            <person name="Labutti K."/>
            <person name="Lipzen A."/>
            <person name="Makela M.R."/>
            <person name="Sandor L."/>
            <person name="Spatafora J.W."/>
            <person name="Grigoriev I.V."/>
            <person name="Hibbett D.S."/>
        </authorList>
    </citation>
    <scope>NUCLEOTIDE SEQUENCE [LARGE SCALE GENOMIC DNA]</scope>
    <source>
        <strain evidence="2 3">3A-2</strain>
    </source>
</reference>
<feature type="compositionally biased region" description="Acidic residues" evidence="1">
    <location>
        <begin position="69"/>
        <end position="81"/>
    </location>
</feature>
<evidence type="ECO:0000256" key="1">
    <source>
        <dbReference type="SAM" id="MobiDB-lite"/>
    </source>
</evidence>
<proteinExistence type="predicted"/>
<dbReference type="Proteomes" id="UP000250043">
    <property type="component" value="Unassembled WGS sequence"/>
</dbReference>
<feature type="region of interest" description="Disordered" evidence="1">
    <location>
        <begin position="43"/>
        <end position="127"/>
    </location>
</feature>
<evidence type="ECO:0000313" key="3">
    <source>
        <dbReference type="Proteomes" id="UP000250043"/>
    </source>
</evidence>
<keyword evidence="3" id="KW-1185">Reference proteome</keyword>
<feature type="compositionally biased region" description="Low complexity" evidence="1">
    <location>
        <begin position="52"/>
        <end position="68"/>
    </location>
</feature>
<sequence>MAAEIGASVVVVKEIEVPPALAARADAENGLLDGAGGWARKMTKKIRKREATTPTTETEPEATPLATETEPELEEYTDGEEAVSSRSDLDTPADSTRASPHPALGTTHAARRVTSNPYRPAAQSSPFIAPLDDDLALFSMEPEAPHRTDLDECAGEAEDVRLAVDLEIASVYKPRPVRRRAAPTTAAHEPALALALGKQARRSKYEKEKKKPQPWHTKACADDVQVGGTAGLVPNKQETKAARRQMARDRRREERKKALLVSNEAAAEALLDTQVGASGLADATVSAAAPHETAVNDTAAADVAVQDETVELEEQLEALEVAAEIPAASEPRLIVEALVVRKMSIEEAFGGFSLM</sequence>
<dbReference type="EMBL" id="KV722570">
    <property type="protein sequence ID" value="OCH85660.1"/>
    <property type="molecule type" value="Genomic_DNA"/>
</dbReference>
<protein>
    <submittedName>
        <fullName evidence="2">Uncharacterized protein</fullName>
    </submittedName>
</protein>
<organism evidence="2 3">
    <name type="scientific">Obba rivulosa</name>
    <dbReference type="NCBI Taxonomy" id="1052685"/>
    <lineage>
        <taxon>Eukaryota</taxon>
        <taxon>Fungi</taxon>
        <taxon>Dikarya</taxon>
        <taxon>Basidiomycota</taxon>
        <taxon>Agaricomycotina</taxon>
        <taxon>Agaricomycetes</taxon>
        <taxon>Polyporales</taxon>
        <taxon>Gelatoporiaceae</taxon>
        <taxon>Obba</taxon>
    </lineage>
</organism>
<accession>A0A8E2DF73</accession>
<evidence type="ECO:0000313" key="2">
    <source>
        <dbReference type="EMBL" id="OCH85660.1"/>
    </source>
</evidence>
<dbReference type="OrthoDB" id="248233at2759"/>
<feature type="compositionally biased region" description="Polar residues" evidence="1">
    <location>
        <begin position="113"/>
        <end position="126"/>
    </location>
</feature>
<gene>
    <name evidence="2" type="ORF">OBBRIDRAFT_797940</name>
</gene>
<name>A0A8E2DF73_9APHY</name>
<dbReference type="AlphaFoldDB" id="A0A8E2DF73"/>